<organism evidence="4 5">
    <name type="scientific">Capsaspora owczarzaki (strain ATCC 30864)</name>
    <dbReference type="NCBI Taxonomy" id="595528"/>
    <lineage>
        <taxon>Eukaryota</taxon>
        <taxon>Filasterea</taxon>
        <taxon>Capsaspora</taxon>
    </lineage>
</organism>
<evidence type="ECO:0000256" key="2">
    <source>
        <dbReference type="ARBA" id="ARBA00022490"/>
    </source>
</evidence>
<dbReference type="SMART" id="SM00368">
    <property type="entry name" value="LRR_RI"/>
    <property type="match status" value="6"/>
</dbReference>
<evidence type="ECO:0000256" key="3">
    <source>
        <dbReference type="ARBA" id="ARBA00023212"/>
    </source>
</evidence>
<dbReference type="SUPFAM" id="SSF52047">
    <property type="entry name" value="RNI-like"/>
    <property type="match status" value="1"/>
</dbReference>
<accession>A0A0D2WM76</accession>
<dbReference type="eggNOG" id="KOG4308">
    <property type="taxonomic scope" value="Eukaryota"/>
</dbReference>
<dbReference type="OrthoDB" id="2163268at2759"/>
<evidence type="ECO:0008006" key="6">
    <source>
        <dbReference type="Google" id="ProtNLM"/>
    </source>
</evidence>
<evidence type="ECO:0000313" key="4">
    <source>
        <dbReference type="EMBL" id="KJE91885.1"/>
    </source>
</evidence>
<name>A0A0D2WM76_CAPO3</name>
<evidence type="ECO:0000256" key="1">
    <source>
        <dbReference type="ARBA" id="ARBA00004245"/>
    </source>
</evidence>
<dbReference type="InParanoid" id="A0A0D2WM76"/>
<dbReference type="InterPro" id="IPR052410">
    <property type="entry name" value="DRC5"/>
</dbReference>
<dbReference type="Proteomes" id="UP000008743">
    <property type="component" value="Unassembled WGS sequence"/>
</dbReference>
<keyword evidence="3" id="KW-0206">Cytoskeleton</keyword>
<keyword evidence="5" id="KW-1185">Reference proteome</keyword>
<sequence length="406" mass="44897">MLSYESMNQSQRELYDRVKNATRWLELCDMIDDEEAKAIAEALKVNTTLTAVCLDENQLDGAGAQAIAEALKVNTTLKDLYLWANWIGDAGAQAIAEALKVNTNLRWLDLIDNQIGDAGAQAIALALKANTTLTEYTLDKNQIGDAGAQAIAEALKGNMTVQKLYLRGNQIGDIGAQEIAEALKMNTTLTELDLRSNCIGNAGLQAIREASQVNRTLTRLKIDDQINPLAFSLLSRLATAEDLQTVFHLLTCEPVLEAQATSLPALPTELAELIMNEAHYWQGVHHTKRSRFYDDTPKRILKVTLPQGLNGNSIRVKAIQVLRDMRNRSGSIDDTGFNLVVRDEQGAIRYECSAAPTFVDSHLGLVTILPANHPVIRQMRAGWQVQVRPNMSFIDVLLERLYVGYI</sequence>
<gene>
    <name evidence="4" type="ORF">CAOG_002949</name>
</gene>
<comment type="subcellular location">
    <subcellularLocation>
        <location evidence="1">Cytoplasm</location>
        <location evidence="1">Cytoskeleton</location>
    </subcellularLocation>
</comment>
<keyword evidence="2" id="KW-0963">Cytoplasm</keyword>
<dbReference type="InterPro" id="IPR032675">
    <property type="entry name" value="LRR_dom_sf"/>
</dbReference>
<dbReference type="PANTHER" id="PTHR24107:SF2">
    <property type="entry name" value="NLR FAMILY CARD DOMAIN CONTAINING 3"/>
    <property type="match status" value="1"/>
</dbReference>
<evidence type="ECO:0000313" key="5">
    <source>
        <dbReference type="Proteomes" id="UP000008743"/>
    </source>
</evidence>
<dbReference type="Pfam" id="PF13516">
    <property type="entry name" value="LRR_6"/>
    <property type="match status" value="6"/>
</dbReference>
<proteinExistence type="predicted"/>
<dbReference type="EMBL" id="KE346363">
    <property type="protein sequence ID" value="KJE91885.1"/>
    <property type="molecule type" value="Genomic_DNA"/>
</dbReference>
<dbReference type="InterPro" id="IPR001611">
    <property type="entry name" value="Leu-rich_rpt"/>
</dbReference>
<reference evidence="5" key="1">
    <citation type="submission" date="2011-02" db="EMBL/GenBank/DDBJ databases">
        <title>The Genome Sequence of Capsaspora owczarzaki ATCC 30864.</title>
        <authorList>
            <person name="Russ C."/>
            <person name="Cuomo C."/>
            <person name="Burger G."/>
            <person name="Gray M.W."/>
            <person name="Holland P.W.H."/>
            <person name="King N."/>
            <person name="Lang F.B.F."/>
            <person name="Roger A.J."/>
            <person name="Ruiz-Trillo I."/>
            <person name="Young S.K."/>
            <person name="Zeng Q."/>
            <person name="Gargeya S."/>
            <person name="Alvarado L."/>
            <person name="Berlin A."/>
            <person name="Chapman S.B."/>
            <person name="Chen Z."/>
            <person name="Freedman E."/>
            <person name="Gellesch M."/>
            <person name="Goldberg J."/>
            <person name="Griggs A."/>
            <person name="Gujja S."/>
            <person name="Heilman E."/>
            <person name="Heiman D."/>
            <person name="Howarth C."/>
            <person name="Mehta T."/>
            <person name="Neiman D."/>
            <person name="Pearson M."/>
            <person name="Roberts A."/>
            <person name="Saif S."/>
            <person name="Shea T."/>
            <person name="Shenoy N."/>
            <person name="Sisk P."/>
            <person name="Stolte C."/>
            <person name="Sykes S."/>
            <person name="White J."/>
            <person name="Yandava C."/>
            <person name="Haas B."/>
            <person name="Nusbaum C."/>
            <person name="Birren B."/>
        </authorList>
    </citation>
    <scope>NUCLEOTIDE SEQUENCE</scope>
    <source>
        <strain evidence="5">ATCC 30864</strain>
    </source>
</reference>
<dbReference type="Gene3D" id="3.80.10.10">
    <property type="entry name" value="Ribonuclease Inhibitor"/>
    <property type="match status" value="2"/>
</dbReference>
<dbReference type="RefSeq" id="XP_004363788.1">
    <property type="nucleotide sequence ID" value="XM_004363731.2"/>
</dbReference>
<dbReference type="PhylomeDB" id="A0A0D2WM76"/>
<protein>
    <recommendedName>
        <fullName evidence="6">NOD3 protein</fullName>
    </recommendedName>
</protein>
<dbReference type="AlphaFoldDB" id="A0A0D2WM76"/>
<dbReference type="PANTHER" id="PTHR24107">
    <property type="entry name" value="YNEIN REGULATORY COMPLEX SUBUNIT 5"/>
    <property type="match status" value="1"/>
</dbReference>
<dbReference type="GO" id="GO:0005856">
    <property type="term" value="C:cytoskeleton"/>
    <property type="evidence" value="ECO:0007669"/>
    <property type="project" value="UniProtKB-SubCell"/>
</dbReference>